<sequence>NSSLNELPNPNNGRCSSSYPKDEHSEMAESASKKMRLIQATTVVQLQIQQESKRKKDELNDDNIWKQSINVLCTIHMEDPEINRFVLLKNISPSESEEEIAEALKDMGYSLKKVERFKGLPMAKSLLGTSNDVKKALQDKEIRIGYRLTKITFHPVFWFESFHHRKKPSKQKCVLCHGKHASNSVMCPAIRKVREKIGIHFSRREKVKNIKDRDRQVQETDQDEVSKLRAQLQETVKHLSAIVQALSPLLHQQEYEQQQEE</sequence>
<comment type="caution">
    <text evidence="2">The sequence shown here is derived from an EMBL/GenBank/DDBJ whole genome shotgun (WGS) entry which is preliminary data.</text>
</comment>
<reference evidence="2 3" key="1">
    <citation type="journal article" date="2013" name="Curr. Biol.">
        <title>The Genome of the Foraminiferan Reticulomyxa filosa.</title>
        <authorList>
            <person name="Glockner G."/>
            <person name="Hulsmann N."/>
            <person name="Schleicher M."/>
            <person name="Noegel A.A."/>
            <person name="Eichinger L."/>
            <person name="Gallinger C."/>
            <person name="Pawlowski J."/>
            <person name="Sierra R."/>
            <person name="Euteneuer U."/>
            <person name="Pillet L."/>
            <person name="Moustafa A."/>
            <person name="Platzer M."/>
            <person name="Groth M."/>
            <person name="Szafranski K."/>
            <person name="Schliwa M."/>
        </authorList>
    </citation>
    <scope>NUCLEOTIDE SEQUENCE [LARGE SCALE GENOMIC DNA]</scope>
</reference>
<evidence type="ECO:0000313" key="2">
    <source>
        <dbReference type="EMBL" id="ETO16543.1"/>
    </source>
</evidence>
<gene>
    <name evidence="2" type="ORF">RFI_20796</name>
</gene>
<evidence type="ECO:0000256" key="1">
    <source>
        <dbReference type="SAM" id="MobiDB-lite"/>
    </source>
</evidence>
<dbReference type="Proteomes" id="UP000023152">
    <property type="component" value="Unassembled WGS sequence"/>
</dbReference>
<accession>X6MRB3</accession>
<evidence type="ECO:0000313" key="3">
    <source>
        <dbReference type="Proteomes" id="UP000023152"/>
    </source>
</evidence>
<keyword evidence="3" id="KW-1185">Reference proteome</keyword>
<feature type="non-terminal residue" evidence="2">
    <location>
        <position position="1"/>
    </location>
</feature>
<dbReference type="OrthoDB" id="10022108at2759"/>
<protein>
    <submittedName>
        <fullName evidence="2">Uncharacterized protein</fullName>
    </submittedName>
</protein>
<organism evidence="2 3">
    <name type="scientific">Reticulomyxa filosa</name>
    <dbReference type="NCBI Taxonomy" id="46433"/>
    <lineage>
        <taxon>Eukaryota</taxon>
        <taxon>Sar</taxon>
        <taxon>Rhizaria</taxon>
        <taxon>Retaria</taxon>
        <taxon>Foraminifera</taxon>
        <taxon>Monothalamids</taxon>
        <taxon>Reticulomyxidae</taxon>
        <taxon>Reticulomyxa</taxon>
    </lineage>
</organism>
<dbReference type="EMBL" id="ASPP01018131">
    <property type="protein sequence ID" value="ETO16543.1"/>
    <property type="molecule type" value="Genomic_DNA"/>
</dbReference>
<proteinExistence type="predicted"/>
<feature type="region of interest" description="Disordered" evidence="1">
    <location>
        <begin position="1"/>
        <end position="32"/>
    </location>
</feature>
<feature type="compositionally biased region" description="Low complexity" evidence="1">
    <location>
        <begin position="1"/>
        <end position="12"/>
    </location>
</feature>
<dbReference type="AlphaFoldDB" id="X6MRB3"/>
<name>X6MRB3_RETFI</name>